<dbReference type="AlphaFoldDB" id="A0A195EZT3"/>
<name>A0A195EZT3_9HYME</name>
<feature type="region of interest" description="Disordered" evidence="1">
    <location>
        <begin position="1"/>
        <end position="53"/>
    </location>
</feature>
<evidence type="ECO:0000256" key="1">
    <source>
        <dbReference type="SAM" id="MobiDB-lite"/>
    </source>
</evidence>
<gene>
    <name evidence="2" type="ORF">ALC56_12134</name>
</gene>
<accession>A0A195EZT3</accession>
<sequence length="183" mass="20638">TRLGGREKEKDKERKRQRLVAASQLYNQREQSAREASRGEGGEKDSDDANDEAMCPRIDANWTDYEEDSLVLKTGTEISQSLEVPLLWEHLELGLRSHKTNEYEGISRSVTKLKTPAVTFQTGWSSLQGRIESALRMMSRPDPAITIGSLGSQTFSRISSSALMTDDRKTRVEDPTGKRDYLD</sequence>
<evidence type="ECO:0000313" key="2">
    <source>
        <dbReference type="EMBL" id="KYN33422.1"/>
    </source>
</evidence>
<feature type="compositionally biased region" description="Basic and acidic residues" evidence="1">
    <location>
        <begin position="31"/>
        <end position="44"/>
    </location>
</feature>
<feature type="compositionally biased region" description="Basic and acidic residues" evidence="1">
    <location>
        <begin position="1"/>
        <end position="14"/>
    </location>
</feature>
<organism evidence="2 3">
    <name type="scientific">Trachymyrmex septentrionalis</name>
    <dbReference type="NCBI Taxonomy" id="34720"/>
    <lineage>
        <taxon>Eukaryota</taxon>
        <taxon>Metazoa</taxon>
        <taxon>Ecdysozoa</taxon>
        <taxon>Arthropoda</taxon>
        <taxon>Hexapoda</taxon>
        <taxon>Insecta</taxon>
        <taxon>Pterygota</taxon>
        <taxon>Neoptera</taxon>
        <taxon>Endopterygota</taxon>
        <taxon>Hymenoptera</taxon>
        <taxon>Apocrita</taxon>
        <taxon>Aculeata</taxon>
        <taxon>Formicoidea</taxon>
        <taxon>Formicidae</taxon>
        <taxon>Myrmicinae</taxon>
        <taxon>Trachymyrmex</taxon>
    </lineage>
</organism>
<feature type="non-terminal residue" evidence="2">
    <location>
        <position position="1"/>
    </location>
</feature>
<reference evidence="2 3" key="1">
    <citation type="submission" date="2016-03" db="EMBL/GenBank/DDBJ databases">
        <title>Trachymyrmex septentrionalis WGS genome.</title>
        <authorList>
            <person name="Nygaard S."/>
            <person name="Hu H."/>
            <person name="Boomsma J."/>
            <person name="Zhang G."/>
        </authorList>
    </citation>
    <scope>NUCLEOTIDE SEQUENCE [LARGE SCALE GENOMIC DNA]</scope>
    <source>
        <strain evidence="2">Tsep2-gDNA-1</strain>
        <tissue evidence="2">Whole body</tissue>
    </source>
</reference>
<dbReference type="EMBL" id="KQ981905">
    <property type="protein sequence ID" value="KYN33422.1"/>
    <property type="molecule type" value="Genomic_DNA"/>
</dbReference>
<protein>
    <submittedName>
        <fullName evidence="2">Uncharacterized protein</fullName>
    </submittedName>
</protein>
<dbReference type="Proteomes" id="UP000078541">
    <property type="component" value="Unassembled WGS sequence"/>
</dbReference>
<keyword evidence="3" id="KW-1185">Reference proteome</keyword>
<evidence type="ECO:0000313" key="3">
    <source>
        <dbReference type="Proteomes" id="UP000078541"/>
    </source>
</evidence>
<proteinExistence type="predicted"/>